<protein>
    <submittedName>
        <fullName evidence="1">Uncharacterized protein</fullName>
    </submittedName>
</protein>
<dbReference type="AlphaFoldDB" id="A0A397IUS2"/>
<keyword evidence="2" id="KW-1185">Reference proteome</keyword>
<proteinExistence type="predicted"/>
<sequence length="102" mass="11419">MQLESVNTSCVLPIISLHNVVSELGINPATIIFAALWIKVLVNISLSLVKGFSSDYDEHVRSQNKANRKNNNYILIYAAHQIIQELNLQINLTKVKAYLGVK</sequence>
<reference evidence="1 2" key="1">
    <citation type="submission" date="2018-08" db="EMBL/GenBank/DDBJ databases">
        <title>Genome and evolution of the arbuscular mycorrhizal fungus Diversispora epigaea (formerly Glomus versiforme) and its bacterial endosymbionts.</title>
        <authorList>
            <person name="Sun X."/>
            <person name="Fei Z."/>
            <person name="Harrison M."/>
        </authorList>
    </citation>
    <scope>NUCLEOTIDE SEQUENCE [LARGE SCALE GENOMIC DNA]</scope>
    <source>
        <strain evidence="1 2">IT104</strain>
    </source>
</reference>
<accession>A0A397IUS2</accession>
<evidence type="ECO:0000313" key="2">
    <source>
        <dbReference type="Proteomes" id="UP000266861"/>
    </source>
</evidence>
<evidence type="ECO:0000313" key="1">
    <source>
        <dbReference type="EMBL" id="RHZ79749.1"/>
    </source>
</evidence>
<name>A0A397IUS2_9GLOM</name>
<dbReference type="EMBL" id="PQFF01000132">
    <property type="protein sequence ID" value="RHZ79749.1"/>
    <property type="molecule type" value="Genomic_DNA"/>
</dbReference>
<gene>
    <name evidence="1" type="ORF">Glove_141g76</name>
</gene>
<organism evidence="1 2">
    <name type="scientific">Diversispora epigaea</name>
    <dbReference type="NCBI Taxonomy" id="1348612"/>
    <lineage>
        <taxon>Eukaryota</taxon>
        <taxon>Fungi</taxon>
        <taxon>Fungi incertae sedis</taxon>
        <taxon>Mucoromycota</taxon>
        <taxon>Glomeromycotina</taxon>
        <taxon>Glomeromycetes</taxon>
        <taxon>Diversisporales</taxon>
        <taxon>Diversisporaceae</taxon>
        <taxon>Diversispora</taxon>
    </lineage>
</organism>
<dbReference type="Proteomes" id="UP000266861">
    <property type="component" value="Unassembled WGS sequence"/>
</dbReference>
<comment type="caution">
    <text evidence="1">The sequence shown here is derived from an EMBL/GenBank/DDBJ whole genome shotgun (WGS) entry which is preliminary data.</text>
</comment>